<dbReference type="Gene3D" id="1.10.760.10">
    <property type="entry name" value="Cytochrome c-like domain"/>
    <property type="match status" value="2"/>
</dbReference>
<feature type="domain" description="Cytochrome c" evidence="8">
    <location>
        <begin position="299"/>
        <end position="431"/>
    </location>
</feature>
<accession>A0ABQ1N2D3</accession>
<protein>
    <submittedName>
        <fullName evidence="9">Cytochrome-c peroxidase</fullName>
    </submittedName>
</protein>
<dbReference type="InterPro" id="IPR038352">
    <property type="entry name" value="Imelysin_sf"/>
</dbReference>
<evidence type="ECO:0000256" key="2">
    <source>
        <dbReference type="ARBA" id="ARBA00022617"/>
    </source>
</evidence>
<proteinExistence type="predicted"/>
<dbReference type="GO" id="GO:0004601">
    <property type="term" value="F:peroxidase activity"/>
    <property type="evidence" value="ECO:0007669"/>
    <property type="project" value="UniProtKB-KW"/>
</dbReference>
<evidence type="ECO:0000256" key="7">
    <source>
        <dbReference type="PROSITE-ProRule" id="PRU00433"/>
    </source>
</evidence>
<keyword evidence="3 7" id="KW-0479">Metal-binding</keyword>
<evidence type="ECO:0000256" key="5">
    <source>
        <dbReference type="ARBA" id="ARBA00023002"/>
    </source>
</evidence>
<dbReference type="InterPro" id="IPR051395">
    <property type="entry name" value="Cytochrome_c_Peroxidase/MauG"/>
</dbReference>
<evidence type="ECO:0000256" key="6">
    <source>
        <dbReference type="ARBA" id="ARBA00023004"/>
    </source>
</evidence>
<evidence type="ECO:0000256" key="3">
    <source>
        <dbReference type="ARBA" id="ARBA00022723"/>
    </source>
</evidence>
<dbReference type="InterPro" id="IPR036909">
    <property type="entry name" value="Cyt_c-like_dom_sf"/>
</dbReference>
<keyword evidence="4" id="KW-0732">Signal</keyword>
<name>A0ABQ1N2D3_9BACT</name>
<evidence type="ECO:0000313" key="9">
    <source>
        <dbReference type="EMBL" id="GGC49630.1"/>
    </source>
</evidence>
<dbReference type="EMBL" id="BMEC01000014">
    <property type="protein sequence ID" value="GGC49630.1"/>
    <property type="molecule type" value="Genomic_DNA"/>
</dbReference>
<evidence type="ECO:0000256" key="4">
    <source>
        <dbReference type="ARBA" id="ARBA00022729"/>
    </source>
</evidence>
<dbReference type="Proteomes" id="UP000636010">
    <property type="component" value="Unassembled WGS sequence"/>
</dbReference>
<gene>
    <name evidence="9" type="ORF">GCM10011506_39070</name>
</gene>
<dbReference type="PANTHER" id="PTHR30600:SF10">
    <property type="entry name" value="BLL6722 PROTEIN"/>
    <property type="match status" value="1"/>
</dbReference>
<dbReference type="PANTHER" id="PTHR30600">
    <property type="entry name" value="CYTOCHROME C PEROXIDASE-RELATED"/>
    <property type="match status" value="1"/>
</dbReference>
<dbReference type="InterPro" id="IPR004852">
    <property type="entry name" value="Di-haem_cyt_c_peroxidsae"/>
</dbReference>
<dbReference type="SUPFAM" id="SSF46626">
    <property type="entry name" value="Cytochrome c"/>
    <property type="match status" value="2"/>
</dbReference>
<keyword evidence="10" id="KW-1185">Reference proteome</keyword>
<feature type="domain" description="Cytochrome c" evidence="8">
    <location>
        <begin position="450"/>
        <end position="590"/>
    </location>
</feature>
<evidence type="ECO:0000256" key="1">
    <source>
        <dbReference type="ARBA" id="ARBA00004196"/>
    </source>
</evidence>
<dbReference type="Gene3D" id="1.20.1420.20">
    <property type="entry name" value="M75 peptidase, HXXE motif"/>
    <property type="match status" value="1"/>
</dbReference>
<keyword evidence="9" id="KW-0575">Peroxidase</keyword>
<keyword evidence="5" id="KW-0560">Oxidoreductase</keyword>
<dbReference type="RefSeq" id="WP_229712665.1">
    <property type="nucleotide sequence ID" value="NZ_BAABHU010000014.1"/>
</dbReference>
<evidence type="ECO:0000259" key="8">
    <source>
        <dbReference type="PROSITE" id="PS51007"/>
    </source>
</evidence>
<comment type="subcellular location">
    <subcellularLocation>
        <location evidence="1">Cell envelope</location>
    </subcellularLocation>
</comment>
<keyword evidence="2 7" id="KW-0349">Heme</keyword>
<keyword evidence="6 7" id="KW-0408">Iron</keyword>
<reference evidence="10" key="1">
    <citation type="journal article" date="2019" name="Int. J. Syst. Evol. Microbiol.">
        <title>The Global Catalogue of Microorganisms (GCM) 10K type strain sequencing project: providing services to taxonomists for standard genome sequencing and annotation.</title>
        <authorList>
            <consortium name="The Broad Institute Genomics Platform"/>
            <consortium name="The Broad Institute Genome Sequencing Center for Infectious Disease"/>
            <person name="Wu L."/>
            <person name="Ma J."/>
        </authorList>
    </citation>
    <scope>NUCLEOTIDE SEQUENCE [LARGE SCALE GENOMIC DNA]</scope>
    <source>
        <strain evidence="10">CGMCC 1.10832</strain>
    </source>
</reference>
<sequence length="609" mass="68901">MHSLLFPLFLFLLVTACQPKHNVGNVGKADFVSIQEYYTDHLEKAVAYMDSLSQSSEPSTARKYFHLSKNNFKVAESYAAYLSPESGTRVNGPPLPIFKEDNGKVVPPVGYQTIAETVYADSLDQAALSYQIYITSGYMNNLLKNVKERELTPQRFFIAAHEQLLRVLALGITGFDTPTTLKGIEESALSLQSFLEVYEIGISEAVNNKKLDQDIKERLNKAISYLKNSPDFNRFDRYEFIREYFNPITRSWAQLNATSGLWEPLDYKPLNFTAPTFFENSTFNVKYFESPNNRGADSISIMLGEKLFYDPRISKSGDLACVSCHQPEKAFTDGLKTSLGNDGKPVLRNAPTLINSVFNKSFFWDGRSGTLESQITNVFTDKREYNTTVHEISNEILEDVAYKNLFEQIGKTPRSNNDIIKAISSYVATLNSFNSKFDRNMRNEESTFTEQEKQGMRLYMGKALCATCHFVPLMNGTVPPFYQDTEKEVIGVPATAENKKLDSDYGFYSFYKEDLHKGMFKTPTVRNAELTAPYMHNGVYADLNEVMDFYNNGGGGGMGFDLPHQTLPFDSLSLSESEIDAIIAFMKTLTDSEIDEKGNLRREYLTSFK</sequence>
<organism evidence="9 10">
    <name type="scientific">Marivirga lumbricoides</name>
    <dbReference type="NCBI Taxonomy" id="1046115"/>
    <lineage>
        <taxon>Bacteria</taxon>
        <taxon>Pseudomonadati</taxon>
        <taxon>Bacteroidota</taxon>
        <taxon>Cytophagia</taxon>
        <taxon>Cytophagales</taxon>
        <taxon>Marivirgaceae</taxon>
        <taxon>Marivirga</taxon>
    </lineage>
</organism>
<evidence type="ECO:0000313" key="10">
    <source>
        <dbReference type="Proteomes" id="UP000636010"/>
    </source>
</evidence>
<dbReference type="PROSITE" id="PS51007">
    <property type="entry name" value="CYTC"/>
    <property type="match status" value="2"/>
</dbReference>
<comment type="caution">
    <text evidence="9">The sequence shown here is derived from an EMBL/GenBank/DDBJ whole genome shotgun (WGS) entry which is preliminary data.</text>
</comment>
<dbReference type="InterPro" id="IPR009056">
    <property type="entry name" value="Cyt_c-like_dom"/>
</dbReference>
<dbReference type="Pfam" id="PF03150">
    <property type="entry name" value="CCP_MauG"/>
    <property type="match status" value="1"/>
</dbReference>